<dbReference type="PANTHER" id="PTHR30290">
    <property type="entry name" value="PERIPLASMIC BINDING COMPONENT OF ABC TRANSPORTER"/>
    <property type="match status" value="1"/>
</dbReference>
<evidence type="ECO:0000256" key="3">
    <source>
        <dbReference type="ARBA" id="ARBA00022729"/>
    </source>
</evidence>
<keyword evidence="6" id="KW-1185">Reference proteome</keyword>
<dbReference type="RefSeq" id="WP_258214459.1">
    <property type="nucleotide sequence ID" value="NZ_JANQBD010000011.1"/>
</dbReference>
<protein>
    <submittedName>
        <fullName evidence="5">ABC transporter substrate-binding protein</fullName>
    </submittedName>
</protein>
<evidence type="ECO:0000313" key="5">
    <source>
        <dbReference type="EMBL" id="MCR8632879.1"/>
    </source>
</evidence>
<dbReference type="Gene3D" id="3.10.105.10">
    <property type="entry name" value="Dipeptide-binding Protein, Domain 3"/>
    <property type="match status" value="1"/>
</dbReference>
<dbReference type="PANTHER" id="PTHR30290:SF38">
    <property type="entry name" value="D,D-DIPEPTIDE-BINDING PERIPLASMIC PROTEIN DDPA-RELATED"/>
    <property type="match status" value="1"/>
</dbReference>
<feature type="domain" description="Solute-binding protein family 5" evidence="4">
    <location>
        <begin position="84"/>
        <end position="434"/>
    </location>
</feature>
<evidence type="ECO:0000256" key="1">
    <source>
        <dbReference type="ARBA" id="ARBA00004193"/>
    </source>
</evidence>
<comment type="similarity">
    <text evidence="2">Belongs to the bacterial solute-binding protein 5 family.</text>
</comment>
<comment type="subcellular location">
    <subcellularLocation>
        <location evidence="1">Cell membrane</location>
        <topology evidence="1">Lipid-anchor</topology>
    </subcellularLocation>
</comment>
<reference evidence="5 6" key="1">
    <citation type="submission" date="2022-08" db="EMBL/GenBank/DDBJ databases">
        <title>Paenibacillus endoradicis sp. nov., Paenibacillus radicibacter sp. nov and Paenibacillus pararadicis sp. nov., three cold-adapted plant growth-promoting bacteria isolated from root of Larix gmelinii in Great Khingan.</title>
        <authorList>
            <person name="Xue H."/>
        </authorList>
    </citation>
    <scope>NUCLEOTIDE SEQUENCE [LARGE SCALE GENOMIC DNA]</scope>
    <source>
        <strain evidence="5 6">N5-1-1-5</strain>
    </source>
</reference>
<dbReference type="PROSITE" id="PS51257">
    <property type="entry name" value="PROKAR_LIPOPROTEIN"/>
    <property type="match status" value="1"/>
</dbReference>
<dbReference type="InterPro" id="IPR023765">
    <property type="entry name" value="SBP_5_CS"/>
</dbReference>
<sequence length="511" mass="57182">MKRNYFWAIIFVLATSLLITGCGKDKPTTNNSAAVPKTGGNLNISLNADPPKLDPTFSTALIERQVFSSLFDKLLDLNPDGTFLPQLAVSWTISEDQKTYTFKLREGVKFHDGTDFNADAVKFTFDRNLDKSSPRLSELNEVDKFSVVDPYTIKIELKKPFSPFLSVLTDRAGMILSPAAVKQYGEDFLNHPVGTGPFVFKERVKGDHIVLVKNENYWQKGLPKVDSLTYKVITDTNIAFMNLKSGQIDITNKFPEKEVTGVKNDPKISVINELTYAYQGIYLNVSKPPFDKKELRQAVDLLIDRDAIVKVLLNDIGAPAHSPFAPGQFAYGDSDKYQKPDLQKAKDLLTKAGMPDGFSFTLTISTSPANQQLGQMIQGMLKPAGIDVKLEKIEFGQLLEKLDKHNFEAVQNGWSGRPDPDQNIYRFVSTGQVNNYSVYSNKKVDELLNAARTESAIAKRKALYDDTMRILNDEIPEIFLYHEANLMGFSKEVKGFTYVPDGLIRTATLSK</sequence>
<dbReference type="CDD" id="cd08511">
    <property type="entry name" value="PBP2_NikA_DppA_OppA_like_5"/>
    <property type="match status" value="1"/>
</dbReference>
<dbReference type="PIRSF" id="PIRSF002741">
    <property type="entry name" value="MppA"/>
    <property type="match status" value="1"/>
</dbReference>
<dbReference type="PROSITE" id="PS01040">
    <property type="entry name" value="SBP_BACTERIAL_5"/>
    <property type="match status" value="1"/>
</dbReference>
<dbReference type="EMBL" id="JANQBD010000011">
    <property type="protein sequence ID" value="MCR8632879.1"/>
    <property type="molecule type" value="Genomic_DNA"/>
</dbReference>
<dbReference type="SUPFAM" id="SSF53850">
    <property type="entry name" value="Periplasmic binding protein-like II"/>
    <property type="match status" value="1"/>
</dbReference>
<evidence type="ECO:0000256" key="2">
    <source>
        <dbReference type="ARBA" id="ARBA00005695"/>
    </source>
</evidence>
<comment type="caution">
    <text evidence="5">The sequence shown here is derived from an EMBL/GenBank/DDBJ whole genome shotgun (WGS) entry which is preliminary data.</text>
</comment>
<evidence type="ECO:0000259" key="4">
    <source>
        <dbReference type="Pfam" id="PF00496"/>
    </source>
</evidence>
<dbReference type="InterPro" id="IPR030678">
    <property type="entry name" value="Peptide/Ni-bd"/>
</dbReference>
<dbReference type="Proteomes" id="UP001300012">
    <property type="component" value="Unassembled WGS sequence"/>
</dbReference>
<accession>A0ABT1YKG8</accession>
<keyword evidence="3" id="KW-0732">Signal</keyword>
<name>A0ABT1YKG8_9BACL</name>
<dbReference type="Gene3D" id="3.90.76.10">
    <property type="entry name" value="Dipeptide-binding Protein, Domain 1"/>
    <property type="match status" value="1"/>
</dbReference>
<dbReference type="Gene3D" id="3.40.190.10">
    <property type="entry name" value="Periplasmic binding protein-like II"/>
    <property type="match status" value="1"/>
</dbReference>
<dbReference type="Pfam" id="PF00496">
    <property type="entry name" value="SBP_bac_5"/>
    <property type="match status" value="1"/>
</dbReference>
<proteinExistence type="inferred from homology"/>
<organism evidence="5 6">
    <name type="scientific">Paenibacillus radicis</name>
    <name type="common">ex Xue et al. 2023</name>
    <dbReference type="NCBI Taxonomy" id="2972489"/>
    <lineage>
        <taxon>Bacteria</taxon>
        <taxon>Bacillati</taxon>
        <taxon>Bacillota</taxon>
        <taxon>Bacilli</taxon>
        <taxon>Bacillales</taxon>
        <taxon>Paenibacillaceae</taxon>
        <taxon>Paenibacillus</taxon>
    </lineage>
</organism>
<evidence type="ECO:0000313" key="6">
    <source>
        <dbReference type="Proteomes" id="UP001300012"/>
    </source>
</evidence>
<gene>
    <name evidence="5" type="ORF">NV381_16890</name>
</gene>
<dbReference type="InterPro" id="IPR039424">
    <property type="entry name" value="SBP_5"/>
</dbReference>
<dbReference type="InterPro" id="IPR000914">
    <property type="entry name" value="SBP_5_dom"/>
</dbReference>